<dbReference type="EMBL" id="QRXR01000037">
    <property type="protein sequence ID" value="RGU19613.1"/>
    <property type="molecule type" value="Genomic_DNA"/>
</dbReference>
<dbReference type="Proteomes" id="UP000260717">
    <property type="component" value="Unassembled WGS sequence"/>
</dbReference>
<evidence type="ECO:0000313" key="2">
    <source>
        <dbReference type="EMBL" id="RGM44410.1"/>
    </source>
</evidence>
<evidence type="ECO:0000313" key="6">
    <source>
        <dbReference type="Proteomes" id="UP000260758"/>
    </source>
</evidence>
<name>A0A3E4Y1P1_9FIRM</name>
<accession>A0A3E4Y1P1</accession>
<dbReference type="Proteomes" id="UP000261052">
    <property type="component" value="Unassembled WGS sequence"/>
</dbReference>
<dbReference type="EMBL" id="QSQP01000012">
    <property type="protein sequence ID" value="RGK42057.1"/>
    <property type="molecule type" value="Genomic_DNA"/>
</dbReference>
<evidence type="ECO:0000313" key="1">
    <source>
        <dbReference type="EMBL" id="RGK42057.1"/>
    </source>
</evidence>
<proteinExistence type="predicted"/>
<evidence type="ECO:0000313" key="5">
    <source>
        <dbReference type="Proteomes" id="UP000260717"/>
    </source>
</evidence>
<sequence>MNIVGCILFVIAGIIAIKVSGVTKKQGLSDYSKCNTAIGKVTHTEDSCGDRWDDLAFNFCHNLITNLYSTLQTFTDCITPIFMRR</sequence>
<comment type="caution">
    <text evidence="3">The sequence shown here is derived from an EMBL/GenBank/DDBJ whole genome shotgun (WGS) entry which is preliminary data.</text>
</comment>
<gene>
    <name evidence="4" type="ORF">DWW89_15300</name>
    <name evidence="3" type="ORF">DXB99_17230</name>
    <name evidence="2" type="ORF">DXC13_14090</name>
    <name evidence="1" type="ORF">DXD13_10395</name>
</gene>
<dbReference type="Proteomes" id="UP000283765">
    <property type="component" value="Unassembled WGS sequence"/>
</dbReference>
<protein>
    <submittedName>
        <fullName evidence="3">Uncharacterized protein</fullName>
    </submittedName>
</protein>
<evidence type="ECO:0000313" key="8">
    <source>
        <dbReference type="Proteomes" id="UP000283765"/>
    </source>
</evidence>
<dbReference type="EMBL" id="QSTI01000033">
    <property type="protein sequence ID" value="RGM44410.1"/>
    <property type="molecule type" value="Genomic_DNA"/>
</dbReference>
<reference evidence="5 6" key="1">
    <citation type="submission" date="2018-08" db="EMBL/GenBank/DDBJ databases">
        <title>A genome reference for cultivated species of the human gut microbiota.</title>
        <authorList>
            <person name="Zou Y."/>
            <person name="Xue W."/>
            <person name="Luo G."/>
        </authorList>
    </citation>
    <scope>NUCLEOTIDE SEQUENCE [LARGE SCALE GENOMIC DNA]</scope>
    <source>
        <strain evidence="4 8">AF17-27</strain>
        <strain evidence="3 6">OM07-13</strain>
        <strain evidence="2 5">OM08-12AT</strain>
        <strain evidence="1 7">TF11-15AC</strain>
    </source>
</reference>
<evidence type="ECO:0000313" key="7">
    <source>
        <dbReference type="Proteomes" id="UP000261052"/>
    </source>
</evidence>
<dbReference type="EMBL" id="QSTP01000029">
    <property type="protein sequence ID" value="RGM66663.1"/>
    <property type="molecule type" value="Genomic_DNA"/>
</dbReference>
<organism evidence="3 6">
    <name type="scientific">Agathobacter rectalis</name>
    <dbReference type="NCBI Taxonomy" id="39491"/>
    <lineage>
        <taxon>Bacteria</taxon>
        <taxon>Bacillati</taxon>
        <taxon>Bacillota</taxon>
        <taxon>Clostridia</taxon>
        <taxon>Lachnospirales</taxon>
        <taxon>Lachnospiraceae</taxon>
        <taxon>Agathobacter</taxon>
    </lineage>
</organism>
<dbReference type="Proteomes" id="UP000260758">
    <property type="component" value="Unassembled WGS sequence"/>
</dbReference>
<dbReference type="AlphaFoldDB" id="A0A3E4Y1P1"/>
<dbReference type="RefSeq" id="WP_117686247.1">
    <property type="nucleotide sequence ID" value="NZ_QRXR01000037.1"/>
</dbReference>
<evidence type="ECO:0000313" key="3">
    <source>
        <dbReference type="EMBL" id="RGM66663.1"/>
    </source>
</evidence>
<evidence type="ECO:0000313" key="4">
    <source>
        <dbReference type="EMBL" id="RGU19613.1"/>
    </source>
</evidence>